<organism evidence="1 2">
    <name type="scientific">Paenibacillus polymyxa</name>
    <name type="common">Bacillus polymyxa</name>
    <dbReference type="NCBI Taxonomy" id="1406"/>
    <lineage>
        <taxon>Bacteria</taxon>
        <taxon>Bacillati</taxon>
        <taxon>Bacillota</taxon>
        <taxon>Bacilli</taxon>
        <taxon>Bacillales</taxon>
        <taxon>Paenibacillaceae</taxon>
        <taxon>Paenibacillus</taxon>
    </lineage>
</organism>
<dbReference type="EMBL" id="UGSC01000001">
    <property type="protein sequence ID" value="SUA69794.1"/>
    <property type="molecule type" value="Genomic_DNA"/>
</dbReference>
<reference evidence="1 2" key="1">
    <citation type="submission" date="2018-06" db="EMBL/GenBank/DDBJ databases">
        <authorList>
            <consortium name="Pathogen Informatics"/>
            <person name="Doyle S."/>
        </authorList>
    </citation>
    <scope>NUCLEOTIDE SEQUENCE [LARGE SCALE GENOMIC DNA]</scope>
    <source>
        <strain evidence="1 2">NCTC10343</strain>
    </source>
</reference>
<gene>
    <name evidence="1" type="ORF">NCTC10343_02660</name>
</gene>
<dbReference type="AlphaFoldDB" id="A0A378XY79"/>
<name>A0A378XY79_PAEPO</name>
<protein>
    <submittedName>
        <fullName evidence="1">Uncharacterized protein</fullName>
    </submittedName>
</protein>
<accession>A0A378XY79</accession>
<sequence>MKFIGSLLMVCDHKGPSYRRHPICFISVVSVIGGIELAIHP</sequence>
<dbReference type="Proteomes" id="UP000254400">
    <property type="component" value="Unassembled WGS sequence"/>
</dbReference>
<evidence type="ECO:0000313" key="1">
    <source>
        <dbReference type="EMBL" id="SUA69794.1"/>
    </source>
</evidence>
<proteinExistence type="predicted"/>
<evidence type="ECO:0000313" key="2">
    <source>
        <dbReference type="Proteomes" id="UP000254400"/>
    </source>
</evidence>